<dbReference type="Proteomes" id="UP000307943">
    <property type="component" value="Unassembled WGS sequence"/>
</dbReference>
<protein>
    <recommendedName>
        <fullName evidence="1">Gfo/Idh/MocA-like oxidoreductase N-terminal domain-containing protein</fullName>
    </recommendedName>
</protein>
<dbReference type="AlphaFoldDB" id="A0A5C4T8P4"/>
<gene>
    <name evidence="2" type="ORF">FE784_17985</name>
</gene>
<accession>A0A5C4T8P4</accession>
<keyword evidence="3" id="KW-1185">Reference proteome</keyword>
<dbReference type="GO" id="GO:0000166">
    <property type="term" value="F:nucleotide binding"/>
    <property type="evidence" value="ECO:0007669"/>
    <property type="project" value="InterPro"/>
</dbReference>
<sequence>MFGDYRMMLENENLDILEVTTHNRYHAEISITALEKGIHVGREA</sequence>
<dbReference type="Pfam" id="PF01408">
    <property type="entry name" value="GFO_IDH_MocA"/>
    <property type="match status" value="1"/>
</dbReference>
<evidence type="ECO:0000313" key="2">
    <source>
        <dbReference type="EMBL" id="TNJ64920.1"/>
    </source>
</evidence>
<reference evidence="2 3" key="1">
    <citation type="submission" date="2019-05" db="EMBL/GenBank/DDBJ databases">
        <title>We sequenced the genome of Paenibacillus hemerocallicola KCTC 33185 for further insight into its adaptation and study the phylogeny of Paenibacillus.</title>
        <authorList>
            <person name="Narsing Rao M.P."/>
        </authorList>
    </citation>
    <scope>NUCLEOTIDE SEQUENCE [LARGE SCALE GENOMIC DNA]</scope>
    <source>
        <strain evidence="2 3">KCTC 33185</strain>
    </source>
</reference>
<proteinExistence type="predicted"/>
<organism evidence="2 3">
    <name type="scientific">Paenibacillus hemerocallicola</name>
    <dbReference type="NCBI Taxonomy" id="1172614"/>
    <lineage>
        <taxon>Bacteria</taxon>
        <taxon>Bacillati</taxon>
        <taxon>Bacillota</taxon>
        <taxon>Bacilli</taxon>
        <taxon>Bacillales</taxon>
        <taxon>Paenibacillaceae</taxon>
        <taxon>Paenibacillus</taxon>
    </lineage>
</organism>
<evidence type="ECO:0000313" key="3">
    <source>
        <dbReference type="Proteomes" id="UP000307943"/>
    </source>
</evidence>
<evidence type="ECO:0000259" key="1">
    <source>
        <dbReference type="Pfam" id="PF01408"/>
    </source>
</evidence>
<dbReference type="EMBL" id="VDCQ01000024">
    <property type="protein sequence ID" value="TNJ64920.1"/>
    <property type="molecule type" value="Genomic_DNA"/>
</dbReference>
<comment type="caution">
    <text evidence="2">The sequence shown here is derived from an EMBL/GenBank/DDBJ whole genome shotgun (WGS) entry which is preliminary data.</text>
</comment>
<dbReference type="InterPro" id="IPR000683">
    <property type="entry name" value="Gfo/Idh/MocA-like_OxRdtase_N"/>
</dbReference>
<name>A0A5C4T8P4_9BACL</name>
<dbReference type="SUPFAM" id="SSF51735">
    <property type="entry name" value="NAD(P)-binding Rossmann-fold domains"/>
    <property type="match status" value="1"/>
</dbReference>
<dbReference type="InterPro" id="IPR036291">
    <property type="entry name" value="NAD(P)-bd_dom_sf"/>
</dbReference>
<feature type="domain" description="Gfo/Idh/MocA-like oxidoreductase N-terminal" evidence="1">
    <location>
        <begin position="2"/>
        <end position="40"/>
    </location>
</feature>
<dbReference type="Gene3D" id="3.40.50.720">
    <property type="entry name" value="NAD(P)-binding Rossmann-like Domain"/>
    <property type="match status" value="1"/>
</dbReference>
<dbReference type="OrthoDB" id="9815825at2"/>